<feature type="domain" description="SET" evidence="1">
    <location>
        <begin position="4"/>
        <end position="114"/>
    </location>
</feature>
<dbReference type="InterPro" id="IPR046341">
    <property type="entry name" value="SET_dom_sf"/>
</dbReference>
<dbReference type="EMBL" id="QGGH01000002">
    <property type="protein sequence ID" value="PWJ92804.1"/>
    <property type="molecule type" value="Genomic_DNA"/>
</dbReference>
<sequence>MLLVDVYLDKSSIQGIGVFARAHIPRGMLIWKLDPRFDRIIDVETYESESGSVKSYLDRYSYPDRRDPNYIVFEADDARFMNHADEPNCDVSSPEETYALRDIAPGEELTCDYNHFFETGFDFLGDRHLSPEN</sequence>
<dbReference type="InterPro" id="IPR001214">
    <property type="entry name" value="SET_dom"/>
</dbReference>
<dbReference type="GeneID" id="61051616"/>
<name>A0A8E2WEJ4_RHILI</name>
<gene>
    <name evidence="2" type="ORF">C8D77_102580</name>
</gene>
<reference evidence="2 3" key="1">
    <citation type="submission" date="2018-05" db="EMBL/GenBank/DDBJ databases">
        <title>Genomic Encyclopedia of Type Strains, Phase IV (KMG-IV): sequencing the most valuable type-strain genomes for metagenomic binning, comparative biology and taxonomic classification.</title>
        <authorList>
            <person name="Goeker M."/>
        </authorList>
    </citation>
    <scope>NUCLEOTIDE SEQUENCE [LARGE SCALE GENOMIC DNA]</scope>
    <source>
        <strain evidence="2 3">DSM 2626</strain>
    </source>
</reference>
<proteinExistence type="predicted"/>
<protein>
    <recommendedName>
        <fullName evidence="1">SET domain-containing protein</fullName>
    </recommendedName>
</protein>
<accession>A0A8E2WEJ4</accession>
<dbReference type="AlphaFoldDB" id="A0A8E2WEJ4"/>
<evidence type="ECO:0000259" key="1">
    <source>
        <dbReference type="PROSITE" id="PS50280"/>
    </source>
</evidence>
<dbReference type="SMART" id="SM00317">
    <property type="entry name" value="SET"/>
    <property type="match status" value="1"/>
</dbReference>
<evidence type="ECO:0000313" key="3">
    <source>
        <dbReference type="Proteomes" id="UP000245631"/>
    </source>
</evidence>
<dbReference type="Gene3D" id="2.170.270.10">
    <property type="entry name" value="SET domain"/>
    <property type="match status" value="1"/>
</dbReference>
<organism evidence="2 3">
    <name type="scientific">Rhizobium loti</name>
    <name type="common">Mesorhizobium loti</name>
    <dbReference type="NCBI Taxonomy" id="381"/>
    <lineage>
        <taxon>Bacteria</taxon>
        <taxon>Pseudomonadati</taxon>
        <taxon>Pseudomonadota</taxon>
        <taxon>Alphaproteobacteria</taxon>
        <taxon>Hyphomicrobiales</taxon>
        <taxon>Phyllobacteriaceae</taxon>
        <taxon>Mesorhizobium</taxon>
    </lineage>
</organism>
<dbReference type="CDD" id="cd08161">
    <property type="entry name" value="SET"/>
    <property type="match status" value="1"/>
</dbReference>
<dbReference type="RefSeq" id="WP_109662498.1">
    <property type="nucleotide sequence ID" value="NZ_QGGH01000002.1"/>
</dbReference>
<comment type="caution">
    <text evidence="2">The sequence shown here is derived from an EMBL/GenBank/DDBJ whole genome shotgun (WGS) entry which is preliminary data.</text>
</comment>
<dbReference type="PROSITE" id="PS50280">
    <property type="entry name" value="SET"/>
    <property type="match status" value="1"/>
</dbReference>
<dbReference type="SUPFAM" id="SSF82199">
    <property type="entry name" value="SET domain"/>
    <property type="match status" value="1"/>
</dbReference>
<evidence type="ECO:0000313" key="2">
    <source>
        <dbReference type="EMBL" id="PWJ92804.1"/>
    </source>
</evidence>
<dbReference type="Pfam" id="PF00856">
    <property type="entry name" value="SET"/>
    <property type="match status" value="1"/>
</dbReference>
<dbReference type="Proteomes" id="UP000245631">
    <property type="component" value="Unassembled WGS sequence"/>
</dbReference>